<dbReference type="Gene3D" id="3.90.190.10">
    <property type="entry name" value="Protein tyrosine phosphatase superfamily"/>
    <property type="match status" value="2"/>
</dbReference>
<dbReference type="InterPro" id="IPR050561">
    <property type="entry name" value="PTP"/>
</dbReference>
<dbReference type="CDD" id="cd17657">
    <property type="entry name" value="CDC14_N"/>
    <property type="match status" value="1"/>
</dbReference>
<feature type="compositionally biased region" description="Low complexity" evidence="14">
    <location>
        <begin position="708"/>
        <end position="719"/>
    </location>
</feature>
<dbReference type="SMART" id="SM00404">
    <property type="entry name" value="PTPc_motif"/>
    <property type="match status" value="1"/>
</dbReference>
<dbReference type="GO" id="GO:0051321">
    <property type="term" value="P:meiotic cell cycle"/>
    <property type="evidence" value="ECO:0007669"/>
    <property type="project" value="UniProtKB-KW"/>
</dbReference>
<dbReference type="PANTHER" id="PTHR23339">
    <property type="entry name" value="TYROSINE SPECIFIC PROTEIN PHOSPHATASE AND DUAL SPECIFICITY PROTEIN PHOSPHATASE"/>
    <property type="match status" value="1"/>
</dbReference>
<evidence type="ECO:0000256" key="11">
    <source>
        <dbReference type="ARBA" id="ARBA00023242"/>
    </source>
</evidence>
<evidence type="ECO:0000256" key="12">
    <source>
        <dbReference type="ARBA" id="ARBA00023254"/>
    </source>
</evidence>
<feature type="compositionally biased region" description="Low complexity" evidence="14">
    <location>
        <begin position="1129"/>
        <end position="1161"/>
    </location>
</feature>
<feature type="compositionally biased region" description="Polar residues" evidence="14">
    <location>
        <begin position="101"/>
        <end position="111"/>
    </location>
</feature>
<dbReference type="InterPro" id="IPR044506">
    <property type="entry name" value="CDC14_C"/>
</dbReference>
<dbReference type="Pfam" id="PF22785">
    <property type="entry name" value="Tc-R-P"/>
    <property type="match status" value="1"/>
</dbReference>
<evidence type="ECO:0000256" key="13">
    <source>
        <dbReference type="ARBA" id="ARBA00023306"/>
    </source>
</evidence>
<dbReference type="GO" id="GO:0005730">
    <property type="term" value="C:nucleolus"/>
    <property type="evidence" value="ECO:0007669"/>
    <property type="project" value="UniProtKB-ARBA"/>
</dbReference>
<dbReference type="InterPro" id="IPR029021">
    <property type="entry name" value="Prot-tyrosine_phosphatase-like"/>
</dbReference>
<dbReference type="GO" id="GO:0004725">
    <property type="term" value="F:protein tyrosine phosphatase activity"/>
    <property type="evidence" value="ECO:0007669"/>
    <property type="project" value="UniProtKB-EC"/>
</dbReference>
<dbReference type="Proteomes" id="UP001176521">
    <property type="component" value="Unassembled WGS sequence"/>
</dbReference>
<feature type="compositionally biased region" description="Basic and acidic residues" evidence="14">
    <location>
        <begin position="578"/>
        <end position="598"/>
    </location>
</feature>
<feature type="compositionally biased region" description="Low complexity" evidence="14">
    <location>
        <begin position="868"/>
        <end position="880"/>
    </location>
</feature>
<dbReference type="GO" id="GO:0007096">
    <property type="term" value="P:regulation of exit from mitosis"/>
    <property type="evidence" value="ECO:0007669"/>
    <property type="project" value="UniProtKB-ARBA"/>
</dbReference>
<dbReference type="GO" id="GO:0051301">
    <property type="term" value="P:cell division"/>
    <property type="evidence" value="ECO:0007669"/>
    <property type="project" value="UniProtKB-KW"/>
</dbReference>
<sequence>MPPTRTAARQAHATATGSSSSQPNTRTSAAASNSSGRHQRQHQQQQQQQAASQPLPTSHQPYHPLIVPGPDDSDFLDSEADLLDDDTDGLGDDIDQLSAHRGQSSRTTASVSDECPMPVRPLVHIGPRIYFAVFPHPAPDMAELSHGDGSRSVILPPADAQELEQQGHRRIVQDGTAPLHKPKLKHWEWLIVDNDLPYLSFFDDWGPLNIGMLWRFCTHIHQWLMDPDCAHKNLVVYTSNDPHKKANAALLMALWALVIEKVDPADAFFPFSTWEFEPFRDAGYGRADFNLSIQDCIYGLHRGLACGLLDLSKFDIDEYEYYEQVQNGDWNWITPNFIAFASPNDKEYVAQLRANALAQQEGRAGAVMSSFKLKRPMSKLMTDTIKYFRKNSVKLVVRLNNPLYDKKVFEDAGISHVDMYFDDGSNPSTEILQDFIRRADEVITAGGVVAVHCKAGLGRTGVLIGAYLIWRHGFTANEIIGFMRLMRPGCVVGPQQHFMYTQFVEWIRWGERARMEAEADGKAKLEEEKKRIEDELAQSRREVEEVKRQLAEAQSKAKGGVQSAKADEAARMRLKRKSSSDRDPAADDWDDSHGKEANDSADGPVTPRPHKVAHFAAEAQEEGAVEAEEDAQAYDEARLQRTAPMFKPPPVVGQPRKSPSPSRKRTMQMQAPATEGRLGSRFGRSLVAGLLGMGAGGGGGGREDPAHSGSSSDSAMADGETPTHSPALDRKIKRSGGGGSGSAVAPVRTSSLLCKNELVEGVDGDADMQPVNGEQLSTAPTEKPTGGENADVGDSQGRAKSSSKSGTVQPLMQSIHAGNVQLDHQDTVIAARSMLTQDGKLALSLSPKEATIGAYVRTGGMTSPSLKSIGSATPGGSTTPKGPPPLPTPSNSRSSGVLARLNGHARTQSAVTSASASGLGAATGAPPSSTRTLPLADDVFSSPPLAASTSSEGPALQAIPTLFRASPEVRDRFGLRDSRLPTPNRERERTSGTPVTSPKLEIAQDGVELGRDAAAKLVHVQPELAPVAAPMPAVSASTSEVRVVSTRTRPAPVSTRETRSHAGPYVRPDGVRKTAGTVSAAAAAATSSAAAAGAIRNTRSASGQRQGTGSNVGASSRPRVPSGSRTREVTTTTTTTSTTVRKTSSSSSGQSRTTSRTASGSSSGGAGASRRAVATSTTASRSATSRSAAGTATSSSARSASNSSSTTTTNSSSSAAAAQGGPAHKRPRILATTTNEVDPLLLSASTNPDALPVSIDGRVRIAMAMSAGCPAPSSSQGSEGKAGAAGAAAGVGSARGGLQRNVRPRRSSLGEADVDVQA</sequence>
<evidence type="ECO:0000256" key="10">
    <source>
        <dbReference type="ARBA" id="ARBA00022912"/>
    </source>
</evidence>
<feature type="compositionally biased region" description="Low complexity" evidence="14">
    <location>
        <begin position="909"/>
        <end position="929"/>
    </location>
</feature>
<reference evidence="17" key="1">
    <citation type="journal article" date="2023" name="PhytoFront">
        <title>Draft Genome Resources of Seven Strains of Tilletia horrida, Causal Agent of Kernel Smut of Rice.</title>
        <authorList>
            <person name="Khanal S."/>
            <person name="Antony Babu S."/>
            <person name="Zhou X.G."/>
        </authorList>
    </citation>
    <scope>NUCLEOTIDE SEQUENCE</scope>
    <source>
        <strain evidence="17">TX3</strain>
    </source>
</reference>
<evidence type="ECO:0000256" key="9">
    <source>
        <dbReference type="ARBA" id="ARBA00022801"/>
    </source>
</evidence>
<keyword evidence="7 17" id="KW-0132">Cell division</keyword>
<keyword evidence="6" id="KW-0597">Phosphoprotein</keyword>
<dbReference type="InterPro" id="IPR003595">
    <property type="entry name" value="Tyr_Pase_cat"/>
</dbReference>
<feature type="domain" description="Tyrosine-protein phosphatase" evidence="15">
    <location>
        <begin position="365"/>
        <end position="512"/>
    </location>
</feature>
<evidence type="ECO:0000256" key="2">
    <source>
        <dbReference type="ARBA" id="ARBA00004496"/>
    </source>
</evidence>
<dbReference type="FunFam" id="3.90.190.10:FF:000038">
    <property type="entry name" value="Tyrosine-protein phosphatase CDC14"/>
    <property type="match status" value="1"/>
</dbReference>
<organism evidence="17 18">
    <name type="scientific">Tilletia horrida</name>
    <dbReference type="NCBI Taxonomy" id="155126"/>
    <lineage>
        <taxon>Eukaryota</taxon>
        <taxon>Fungi</taxon>
        <taxon>Dikarya</taxon>
        <taxon>Basidiomycota</taxon>
        <taxon>Ustilaginomycotina</taxon>
        <taxon>Exobasidiomycetes</taxon>
        <taxon>Tilletiales</taxon>
        <taxon>Tilletiaceae</taxon>
        <taxon>Tilletia</taxon>
    </lineage>
</organism>
<dbReference type="InterPro" id="IPR029260">
    <property type="entry name" value="DSPn"/>
</dbReference>
<accession>A0AAN6GBY5</accession>
<dbReference type="InterPro" id="IPR016130">
    <property type="entry name" value="Tyr_Pase_AS"/>
</dbReference>
<evidence type="ECO:0000256" key="4">
    <source>
        <dbReference type="ARBA" id="ARBA00013064"/>
    </source>
</evidence>
<feature type="region of interest" description="Disordered" evidence="14">
    <location>
        <begin position="1268"/>
        <end position="1318"/>
    </location>
</feature>
<evidence type="ECO:0000256" key="14">
    <source>
        <dbReference type="SAM" id="MobiDB-lite"/>
    </source>
</evidence>
<dbReference type="SUPFAM" id="SSF52799">
    <property type="entry name" value="(Phosphotyrosine protein) phosphatases II"/>
    <property type="match status" value="2"/>
</dbReference>
<name>A0AAN6GBY5_9BASI</name>
<protein>
    <recommendedName>
        <fullName evidence="4">protein-tyrosine-phosphatase</fullName>
        <ecNumber evidence="4">3.1.3.48</ecNumber>
    </recommendedName>
</protein>
<dbReference type="PROSITE" id="PS50056">
    <property type="entry name" value="TYR_PHOSPHATASE_2"/>
    <property type="match status" value="1"/>
</dbReference>
<evidence type="ECO:0000256" key="7">
    <source>
        <dbReference type="ARBA" id="ARBA00022618"/>
    </source>
</evidence>
<keyword evidence="13" id="KW-0131">Cell cycle</keyword>
<dbReference type="PROSITE" id="PS00383">
    <property type="entry name" value="TYR_PHOSPHATASE_1"/>
    <property type="match status" value="1"/>
</dbReference>
<feature type="domain" description="Tyrosine specific protein phosphatases" evidence="16">
    <location>
        <begin position="433"/>
        <end position="498"/>
    </location>
</feature>
<evidence type="ECO:0000256" key="6">
    <source>
        <dbReference type="ARBA" id="ARBA00022553"/>
    </source>
</evidence>
<feature type="compositionally biased region" description="Polar residues" evidence="14">
    <location>
        <begin position="17"/>
        <end position="27"/>
    </location>
</feature>
<dbReference type="InterPro" id="IPR020422">
    <property type="entry name" value="TYR_PHOSPHATASE_DUAL_dom"/>
</dbReference>
<feature type="compositionally biased region" description="Low complexity" evidence="14">
    <location>
        <begin position="1168"/>
        <end position="1218"/>
    </location>
</feature>
<comment type="subcellular location">
    <subcellularLocation>
        <location evidence="2">Cytoplasm</location>
    </subcellularLocation>
    <subcellularLocation>
        <location evidence="1">Nucleus</location>
    </subcellularLocation>
</comment>
<keyword evidence="12" id="KW-0469">Meiosis</keyword>
<keyword evidence="18" id="KW-1185">Reference proteome</keyword>
<evidence type="ECO:0000256" key="1">
    <source>
        <dbReference type="ARBA" id="ARBA00004123"/>
    </source>
</evidence>
<dbReference type="GO" id="GO:0032954">
    <property type="term" value="P:regulation of cytokinetic process"/>
    <property type="evidence" value="ECO:0007669"/>
    <property type="project" value="UniProtKB-ARBA"/>
</dbReference>
<dbReference type="EMBL" id="JAPDMQ010000217">
    <property type="protein sequence ID" value="KAK0530350.1"/>
    <property type="molecule type" value="Genomic_DNA"/>
</dbReference>
<feature type="compositionally biased region" description="Gly residues" evidence="14">
    <location>
        <begin position="691"/>
        <end position="700"/>
    </location>
</feature>
<feature type="compositionally biased region" description="Polar residues" evidence="14">
    <location>
        <begin position="50"/>
        <end position="60"/>
    </location>
</feature>
<dbReference type="GO" id="GO:0005737">
    <property type="term" value="C:cytoplasm"/>
    <property type="evidence" value="ECO:0007669"/>
    <property type="project" value="UniProtKB-SubCell"/>
</dbReference>
<evidence type="ECO:0000256" key="8">
    <source>
        <dbReference type="ARBA" id="ARBA00022776"/>
    </source>
</evidence>
<evidence type="ECO:0000259" key="16">
    <source>
        <dbReference type="PROSITE" id="PS50056"/>
    </source>
</evidence>
<feature type="compositionally biased region" description="Polar residues" evidence="14">
    <location>
        <begin position="798"/>
        <end position="812"/>
    </location>
</feature>
<feature type="region of interest" description="Disordered" evidence="14">
    <location>
        <begin position="551"/>
        <end position="819"/>
    </location>
</feature>
<proteinExistence type="inferred from homology"/>
<dbReference type="InterPro" id="IPR000387">
    <property type="entry name" value="Tyr_Pase_dom"/>
</dbReference>
<keyword evidence="11" id="KW-0539">Nucleus</keyword>
<feature type="compositionally biased region" description="Acidic residues" evidence="14">
    <location>
        <begin position="619"/>
        <end position="633"/>
    </location>
</feature>
<dbReference type="SMART" id="SM00195">
    <property type="entry name" value="DSPc"/>
    <property type="match status" value="1"/>
</dbReference>
<evidence type="ECO:0000256" key="3">
    <source>
        <dbReference type="ARBA" id="ARBA00007315"/>
    </source>
</evidence>
<dbReference type="EC" id="3.1.3.48" evidence="4"/>
<feature type="region of interest" description="Disordered" evidence="14">
    <location>
        <begin position="1"/>
        <end position="113"/>
    </location>
</feature>
<evidence type="ECO:0000259" key="15">
    <source>
        <dbReference type="PROSITE" id="PS50054"/>
    </source>
</evidence>
<dbReference type="GO" id="GO:0005816">
    <property type="term" value="C:spindle pole body"/>
    <property type="evidence" value="ECO:0007669"/>
    <property type="project" value="UniProtKB-ARBA"/>
</dbReference>
<keyword evidence="9" id="KW-0378">Hydrolase</keyword>
<comment type="similarity">
    <text evidence="3">Belongs to the protein-tyrosine phosphatase family. Non-receptor class CDC14 subfamily.</text>
</comment>
<evidence type="ECO:0000313" key="17">
    <source>
        <dbReference type="EMBL" id="KAK0530350.1"/>
    </source>
</evidence>
<feature type="region of interest" description="Disordered" evidence="14">
    <location>
        <begin position="856"/>
        <end position="999"/>
    </location>
</feature>
<dbReference type="PROSITE" id="PS50054">
    <property type="entry name" value="TYR_PHOSPHATASE_DUAL"/>
    <property type="match status" value="1"/>
</dbReference>
<feature type="compositionally biased region" description="Acidic residues" evidence="14">
    <location>
        <begin position="71"/>
        <end position="95"/>
    </location>
</feature>
<feature type="compositionally biased region" description="Polar residues" evidence="14">
    <location>
        <begin position="1097"/>
        <end position="1114"/>
    </location>
</feature>
<feature type="compositionally biased region" description="Basic and acidic residues" evidence="14">
    <location>
        <begin position="967"/>
        <end position="990"/>
    </location>
</feature>
<dbReference type="GO" id="GO:0000278">
    <property type="term" value="P:mitotic cell cycle"/>
    <property type="evidence" value="ECO:0007669"/>
    <property type="project" value="UniProtKB-ARBA"/>
</dbReference>
<feature type="compositionally biased region" description="Low complexity" evidence="14">
    <location>
        <begin position="1273"/>
        <end position="1292"/>
    </location>
</feature>
<dbReference type="Pfam" id="PF14671">
    <property type="entry name" value="DSPn"/>
    <property type="match status" value="1"/>
</dbReference>
<feature type="region of interest" description="Disordered" evidence="14">
    <location>
        <begin position="1030"/>
        <end position="1232"/>
    </location>
</feature>
<feature type="compositionally biased region" description="Low complexity" evidence="14">
    <location>
        <begin position="1074"/>
        <end position="1094"/>
    </location>
</feature>
<evidence type="ECO:0000313" key="18">
    <source>
        <dbReference type="Proteomes" id="UP001176521"/>
    </source>
</evidence>
<keyword evidence="10" id="KW-0904">Protein phosphatase</keyword>
<dbReference type="GO" id="GO:0033554">
    <property type="term" value="P:cellular response to stress"/>
    <property type="evidence" value="ECO:0007669"/>
    <property type="project" value="UniProtKB-ARBA"/>
</dbReference>
<comment type="caution">
    <text evidence="17">The sequence shown here is derived from an EMBL/GenBank/DDBJ whole genome shotgun (WGS) entry which is preliminary data.</text>
</comment>
<feature type="compositionally biased region" description="Low complexity" evidence="14">
    <location>
        <begin position="1"/>
        <end position="16"/>
    </location>
</feature>
<evidence type="ECO:0000256" key="5">
    <source>
        <dbReference type="ARBA" id="ARBA00022490"/>
    </source>
</evidence>
<feature type="compositionally biased region" description="Polar residues" evidence="14">
    <location>
        <begin position="657"/>
        <end position="671"/>
    </location>
</feature>
<dbReference type="CDD" id="cd14499">
    <property type="entry name" value="CDC14_C"/>
    <property type="match status" value="1"/>
</dbReference>
<keyword evidence="8" id="KW-0498">Mitosis</keyword>
<gene>
    <name evidence="17" type="primary">CDC14</name>
    <name evidence="17" type="ORF">OC842_003951</name>
</gene>
<keyword evidence="5" id="KW-0963">Cytoplasm</keyword>